<gene>
    <name evidence="1" type="ORF">KSZ_76840</name>
</gene>
<proteinExistence type="predicted"/>
<dbReference type="EMBL" id="BNJJ01000042">
    <property type="protein sequence ID" value="GHO89678.1"/>
    <property type="molecule type" value="Genomic_DNA"/>
</dbReference>
<protein>
    <recommendedName>
        <fullName evidence="3">NAD-dependent epimerase/dehydratase domain-containing protein</fullName>
    </recommendedName>
</protein>
<sequence>MDRYRNQRILLLGSSGYLGRTLYQQLQQAGQFVVPTHNTSSCSKLASLLCPLIELEPPRQAFSITISGLMMSRHWWINLA</sequence>
<organism evidence="1 2">
    <name type="scientific">Dictyobacter formicarum</name>
    <dbReference type="NCBI Taxonomy" id="2778368"/>
    <lineage>
        <taxon>Bacteria</taxon>
        <taxon>Bacillati</taxon>
        <taxon>Chloroflexota</taxon>
        <taxon>Ktedonobacteria</taxon>
        <taxon>Ktedonobacterales</taxon>
        <taxon>Dictyobacteraceae</taxon>
        <taxon>Dictyobacter</taxon>
    </lineage>
</organism>
<reference evidence="1 2" key="1">
    <citation type="journal article" date="2021" name="Int. J. Syst. Evol. Microbiol.">
        <title>Reticulibacter mediterranei gen. nov., sp. nov., within the new family Reticulibacteraceae fam. nov., and Ktedonospora formicarum gen. nov., sp. nov., Ktedonobacter robiniae sp. nov., Dictyobacter formicarum sp. nov. and Dictyobacter arantiisoli sp. nov., belonging to the class Ktedonobacteria.</title>
        <authorList>
            <person name="Yabe S."/>
            <person name="Zheng Y."/>
            <person name="Wang C.M."/>
            <person name="Sakai Y."/>
            <person name="Abe K."/>
            <person name="Yokota A."/>
            <person name="Donadio S."/>
            <person name="Cavaletti L."/>
            <person name="Monciardini P."/>
        </authorList>
    </citation>
    <scope>NUCLEOTIDE SEQUENCE [LARGE SCALE GENOMIC DNA]</scope>
    <source>
        <strain evidence="1 2">SOSP1-9</strain>
    </source>
</reference>
<name>A0ABQ3VVT7_9CHLR</name>
<evidence type="ECO:0000313" key="1">
    <source>
        <dbReference type="EMBL" id="GHO89678.1"/>
    </source>
</evidence>
<dbReference type="SUPFAM" id="SSF51735">
    <property type="entry name" value="NAD(P)-binding Rossmann-fold domains"/>
    <property type="match status" value="1"/>
</dbReference>
<accession>A0ABQ3VVT7</accession>
<keyword evidence="2" id="KW-1185">Reference proteome</keyword>
<dbReference type="InterPro" id="IPR036291">
    <property type="entry name" value="NAD(P)-bd_dom_sf"/>
</dbReference>
<evidence type="ECO:0000313" key="2">
    <source>
        <dbReference type="Proteomes" id="UP000635565"/>
    </source>
</evidence>
<dbReference type="Proteomes" id="UP000635565">
    <property type="component" value="Unassembled WGS sequence"/>
</dbReference>
<comment type="caution">
    <text evidence="1">The sequence shown here is derived from an EMBL/GenBank/DDBJ whole genome shotgun (WGS) entry which is preliminary data.</text>
</comment>
<dbReference type="RefSeq" id="WP_201367242.1">
    <property type="nucleotide sequence ID" value="NZ_BNJJ01000042.1"/>
</dbReference>
<evidence type="ECO:0008006" key="3">
    <source>
        <dbReference type="Google" id="ProtNLM"/>
    </source>
</evidence>